<name>A0A964FGD6_9CYAN</name>
<dbReference type="EMBL" id="JADWDC010000009">
    <property type="protein sequence ID" value="MCC0176428.1"/>
    <property type="molecule type" value="Genomic_DNA"/>
</dbReference>
<protein>
    <submittedName>
        <fullName evidence="1">Glycosyltransferase</fullName>
    </submittedName>
</protein>
<sequence>MLAQNSPDSTWICCQIGAREHYAIPRALHQQGQLEYLITDTWIEPNSPLNRLPKPYLANLRERFHPELNNVLVYSFNQSLFQFELTQKLRQSRGWKKIIARNDWFQDRALKVLKKYPPKLNSKITIFAYSYAALKLFRYAKNRGWQTVLGQIDPGITEEQIVNQEHLKHPNYQSHWQPAPFEYWSDWKQECNLADKIIVNSAWSKNALQANTIAQDKIDIVPLAYQSPKVGQDFIRTYPRIFTHQRPLRVLFLGQIILRKGIADLIKAAEVLQDEPIEFWLVGSLGITQLENISPNIKLPGAVPRSVTAQYYQQADIFLFPTLSDGFGLTQLEAQAWQLPIIASENCGAVVKNKINGLILRELTPDAIANALRFCQQNPQQLQEFATQSYITSEFSLQNLSSRLKAITHGCT</sequence>
<organism evidence="1 2">
    <name type="scientific">Waterburya agarophytonicola KI4</name>
    <dbReference type="NCBI Taxonomy" id="2874699"/>
    <lineage>
        <taxon>Bacteria</taxon>
        <taxon>Bacillati</taxon>
        <taxon>Cyanobacteriota</taxon>
        <taxon>Cyanophyceae</taxon>
        <taxon>Pleurocapsales</taxon>
        <taxon>Hyellaceae</taxon>
        <taxon>Waterburya</taxon>
        <taxon>Waterburya agarophytonicola</taxon>
    </lineage>
</organism>
<evidence type="ECO:0000313" key="2">
    <source>
        <dbReference type="Proteomes" id="UP000729733"/>
    </source>
</evidence>
<dbReference type="SUPFAM" id="SSF53756">
    <property type="entry name" value="UDP-Glycosyltransferase/glycogen phosphorylase"/>
    <property type="match status" value="1"/>
</dbReference>
<dbReference type="GO" id="GO:0016757">
    <property type="term" value="F:glycosyltransferase activity"/>
    <property type="evidence" value="ECO:0007669"/>
    <property type="project" value="TreeGrafter"/>
</dbReference>
<evidence type="ECO:0000313" key="1">
    <source>
        <dbReference type="EMBL" id="MCC0176428.1"/>
    </source>
</evidence>
<dbReference type="Gene3D" id="3.40.50.2000">
    <property type="entry name" value="Glycogen Phosphorylase B"/>
    <property type="match status" value="2"/>
</dbReference>
<reference evidence="1" key="1">
    <citation type="journal article" date="2021" name="Antonie Van Leeuwenhoek">
        <title>Draft genome and description of Waterburya agarophytonicola gen. nov. sp. nov. (Pleurocapsales, Cyanobacteria): a seaweed symbiont.</title>
        <authorList>
            <person name="Bonthond G."/>
            <person name="Shalygin S."/>
            <person name="Bayer T."/>
            <person name="Weinberger F."/>
        </authorList>
    </citation>
    <scope>NUCLEOTIDE SEQUENCE</scope>
    <source>
        <strain evidence="1">KI4</strain>
    </source>
</reference>
<gene>
    <name evidence="1" type="ORF">I4641_05480</name>
</gene>
<dbReference type="PANTHER" id="PTHR12526">
    <property type="entry name" value="GLYCOSYLTRANSFERASE"/>
    <property type="match status" value="1"/>
</dbReference>
<dbReference type="Pfam" id="PF13692">
    <property type="entry name" value="Glyco_trans_1_4"/>
    <property type="match status" value="1"/>
</dbReference>
<keyword evidence="2" id="KW-1185">Reference proteome</keyword>
<dbReference type="PANTHER" id="PTHR12526:SF623">
    <property type="entry name" value="WABG"/>
    <property type="match status" value="1"/>
</dbReference>
<dbReference type="AlphaFoldDB" id="A0A964FGD6"/>
<dbReference type="RefSeq" id="WP_229639469.1">
    <property type="nucleotide sequence ID" value="NZ_JADWDC010000009.1"/>
</dbReference>
<comment type="caution">
    <text evidence="1">The sequence shown here is derived from an EMBL/GenBank/DDBJ whole genome shotgun (WGS) entry which is preliminary data.</text>
</comment>
<dbReference type="CDD" id="cd03801">
    <property type="entry name" value="GT4_PimA-like"/>
    <property type="match status" value="1"/>
</dbReference>
<proteinExistence type="predicted"/>
<dbReference type="Proteomes" id="UP000729733">
    <property type="component" value="Unassembled WGS sequence"/>
</dbReference>
<accession>A0A964FGD6</accession>